<gene>
    <name evidence="3" type="primary">LOC105428995</name>
</gene>
<feature type="signal peptide" evidence="1">
    <location>
        <begin position="1"/>
        <end position="16"/>
    </location>
</feature>
<accession>A0A8N1S6L5</accession>
<organism evidence="2 3">
    <name type="scientific">Pogonomyrmex barbatus</name>
    <name type="common">red harvester ant</name>
    <dbReference type="NCBI Taxonomy" id="144034"/>
    <lineage>
        <taxon>Eukaryota</taxon>
        <taxon>Metazoa</taxon>
        <taxon>Ecdysozoa</taxon>
        <taxon>Arthropoda</taxon>
        <taxon>Hexapoda</taxon>
        <taxon>Insecta</taxon>
        <taxon>Pterygota</taxon>
        <taxon>Neoptera</taxon>
        <taxon>Endopterygota</taxon>
        <taxon>Hymenoptera</taxon>
        <taxon>Apocrita</taxon>
        <taxon>Aculeata</taxon>
        <taxon>Formicoidea</taxon>
        <taxon>Formicidae</taxon>
        <taxon>Myrmicinae</taxon>
        <taxon>Pogonomyrmex</taxon>
    </lineage>
</organism>
<evidence type="ECO:0000256" key="1">
    <source>
        <dbReference type="SAM" id="SignalP"/>
    </source>
</evidence>
<evidence type="ECO:0000313" key="2">
    <source>
        <dbReference type="Proteomes" id="UP000504615"/>
    </source>
</evidence>
<name>A0A8N1S6L5_9HYME</name>
<dbReference type="AlphaFoldDB" id="A0A8N1S6L5"/>
<dbReference type="GeneID" id="105428995"/>
<keyword evidence="2" id="KW-1185">Reference proteome</keyword>
<dbReference type="Proteomes" id="UP000504615">
    <property type="component" value="Unplaced"/>
</dbReference>
<evidence type="ECO:0000313" key="3">
    <source>
        <dbReference type="RefSeq" id="XP_025074450.1"/>
    </source>
</evidence>
<proteinExistence type="predicted"/>
<reference evidence="3" key="1">
    <citation type="submission" date="2025-08" db="UniProtKB">
        <authorList>
            <consortium name="RefSeq"/>
        </authorList>
    </citation>
    <scope>IDENTIFICATION</scope>
</reference>
<dbReference type="RefSeq" id="XP_025074450.1">
    <property type="nucleotide sequence ID" value="XM_025218665.1"/>
</dbReference>
<feature type="chain" id="PRO_5035421588" evidence="1">
    <location>
        <begin position="17"/>
        <end position="238"/>
    </location>
</feature>
<sequence>MRKVICILALLCTVYASKQDVLDPSRNLERLVNVQKIAAEVILNSLTLFENQTKTNLEIKLDELKLQALTEIWIYINGAHTNINEFINKAKEEGKNVEECQDYAKYNLETKNENAKNDVETCIKNGNTAMENPLANVANSIEVIIIILMKSRASTQSCVMRNLYLTQATLNRISSNANGVTATATVEYTKMIINVRSCLTKITADTNTFTSNVILSTSNCIRNAVENPKSTTAAESVV</sequence>
<protein>
    <submittedName>
        <fullName evidence="3">Uncharacterized protein LOC105428995</fullName>
    </submittedName>
</protein>
<dbReference type="OrthoDB" id="7550206at2759"/>
<keyword evidence="1" id="KW-0732">Signal</keyword>